<organism evidence="6 7">
    <name type="scientific">Propioniciclava soli</name>
    <dbReference type="NCBI Taxonomy" id="2775081"/>
    <lineage>
        <taxon>Bacteria</taxon>
        <taxon>Bacillati</taxon>
        <taxon>Actinomycetota</taxon>
        <taxon>Actinomycetes</taxon>
        <taxon>Propionibacteriales</taxon>
        <taxon>Propionibacteriaceae</taxon>
        <taxon>Propioniciclava</taxon>
    </lineage>
</organism>
<name>A0ABZ3C2S2_9ACTN</name>
<accession>A0ABZ3C2S2</accession>
<dbReference type="NCBIfam" id="TIGR00011">
    <property type="entry name" value="YbaK_EbsC"/>
    <property type="match status" value="1"/>
</dbReference>
<reference evidence="6 7" key="1">
    <citation type="journal article" date="2023" name="Environ Microbiome">
        <title>A coral-associated actinobacterium mitigates coral bleaching under heat stress.</title>
        <authorList>
            <person name="Li J."/>
            <person name="Zou Y."/>
            <person name="Li Q."/>
            <person name="Zhang J."/>
            <person name="Bourne D.G."/>
            <person name="Lyu Y."/>
            <person name="Liu C."/>
            <person name="Zhang S."/>
        </authorList>
    </citation>
    <scope>NUCLEOTIDE SEQUENCE [LARGE SCALE GENOMIC DNA]</scope>
    <source>
        <strain evidence="6 7">SCSIO 13291</strain>
    </source>
</reference>
<evidence type="ECO:0000256" key="3">
    <source>
        <dbReference type="ARBA" id="ARBA00023239"/>
    </source>
</evidence>
<evidence type="ECO:0000256" key="1">
    <source>
        <dbReference type="ARBA" id="ARBA00009798"/>
    </source>
</evidence>
<dbReference type="InterPro" id="IPR036754">
    <property type="entry name" value="YbaK/aa-tRNA-synt-asso_dom_sf"/>
</dbReference>
<evidence type="ECO:0000313" key="6">
    <source>
        <dbReference type="EMBL" id="WZW97086.1"/>
    </source>
</evidence>
<evidence type="ECO:0000259" key="5">
    <source>
        <dbReference type="Pfam" id="PF04073"/>
    </source>
</evidence>
<gene>
    <name evidence="6" type="primary">ybaK</name>
    <name evidence="6" type="ORF">PCC79_09140</name>
</gene>
<evidence type="ECO:0000313" key="7">
    <source>
        <dbReference type="Proteomes" id="UP001434337"/>
    </source>
</evidence>
<dbReference type="PANTHER" id="PTHR30411">
    <property type="entry name" value="CYTOPLASMIC PROTEIN"/>
    <property type="match status" value="1"/>
</dbReference>
<protein>
    <recommendedName>
        <fullName evidence="4">Cys-tRNA(Pro)/Cys-tRNA(Cys) deacylase</fullName>
        <ecNumber evidence="4">4.2.-.-</ecNumber>
    </recommendedName>
</protein>
<feature type="domain" description="YbaK/aminoacyl-tRNA synthetase-associated" evidence="5">
    <location>
        <begin position="45"/>
        <end position="157"/>
    </location>
</feature>
<dbReference type="SUPFAM" id="SSF55826">
    <property type="entry name" value="YbaK/ProRS associated domain"/>
    <property type="match status" value="1"/>
</dbReference>
<dbReference type="RefSeq" id="WP_232547827.1">
    <property type="nucleotide sequence ID" value="NZ_CP115965.1"/>
</dbReference>
<evidence type="ECO:0000256" key="2">
    <source>
        <dbReference type="ARBA" id="ARBA00022917"/>
    </source>
</evidence>
<comment type="similarity">
    <text evidence="1 4">Belongs to the prolyl-tRNA editing family. YbaK/EbsC subfamily.</text>
</comment>
<dbReference type="PIRSF" id="PIRSF006181">
    <property type="entry name" value="EbsC_YbaK"/>
    <property type="match status" value="1"/>
</dbReference>
<keyword evidence="7" id="KW-1185">Reference proteome</keyword>
<dbReference type="EMBL" id="CP115965">
    <property type="protein sequence ID" value="WZW97086.1"/>
    <property type="molecule type" value="Genomic_DNA"/>
</dbReference>
<sequence length="169" mass="17154">MSRTSPSSHTPPTGGTPATEALTAAGVAFTAVAYTHHDDATDFGAEVIRETGRDPEQVFKTLVVATGPRSLAVGVVPVSGRLDLKALASALGVKKVELAPPAAAERSSGYVVGGVSPLGQRTPLPTVIDETAQLFDTVLVSGGKRGLQVELAPDDLAAVTGATFAPIAR</sequence>
<keyword evidence="2 4" id="KW-0648">Protein biosynthesis</keyword>
<dbReference type="CDD" id="cd00002">
    <property type="entry name" value="YbaK_deacylase"/>
    <property type="match status" value="1"/>
</dbReference>
<dbReference type="InterPro" id="IPR004369">
    <property type="entry name" value="Prolyl-tRNA_editing_YbaK/EbsC"/>
</dbReference>
<dbReference type="EC" id="4.2.-.-" evidence="4"/>
<dbReference type="PANTHER" id="PTHR30411:SF0">
    <property type="entry name" value="CYS-TRNA(PRO)_CYS-TRNA(CYS) DEACYLASE YBAK"/>
    <property type="match status" value="1"/>
</dbReference>
<evidence type="ECO:0000256" key="4">
    <source>
        <dbReference type="PIRNR" id="PIRNR006181"/>
    </source>
</evidence>
<proteinExistence type="inferred from homology"/>
<keyword evidence="3 4" id="KW-0456">Lyase</keyword>
<dbReference type="Gene3D" id="3.90.960.10">
    <property type="entry name" value="YbaK/aminoacyl-tRNA synthetase-associated domain"/>
    <property type="match status" value="1"/>
</dbReference>
<dbReference type="InterPro" id="IPR007214">
    <property type="entry name" value="YbaK/aa-tRNA-synth-assoc-dom"/>
</dbReference>
<dbReference type="Pfam" id="PF04073">
    <property type="entry name" value="tRNA_edit"/>
    <property type="match status" value="1"/>
</dbReference>
<dbReference type="Proteomes" id="UP001434337">
    <property type="component" value="Chromosome"/>
</dbReference>